<sequence>MVTTEVARPGANKGADDKAPVAKQDDADKTRPESQIAKKVSKTRASGKLSATDLEVLRQEQELARIRAKSGKPEQYAKKRRQYVPAELPRPEALESSPSACNQVLQSPRVAMMFLTRGDLFHKDTWRLWFESAIGTLPRSALRAGTCGPDWGLDRLQTVAKNCNVPANITTEMLIDAQYLFSVYVHAPPGVEASDVAPLFRRHMIQRRVVASWGTHKLVEAARNLLLEAYTDPLNARFLLISESDIPLYDPLTLYTQLMSEQASRVNGCANRNTDRRRWSWRMRTERLRAHHWRKSSQWFMLMRDHVKMVLEDEEIYRKFEQYCVEGYDKDYRRNRDCYSDEHYIPTLFAVNGVQTDSNCGAIGAAATVWEGGPHPRAFEDSEINPWLVEERLRKSGKSCNASRAYQEAQNMFVSTVTGLTE</sequence>
<reference evidence="7" key="1">
    <citation type="submission" date="2021-01" db="EMBL/GenBank/DDBJ databases">
        <authorList>
            <person name="Eckstrom K.M.E."/>
        </authorList>
    </citation>
    <scope>NUCLEOTIDE SEQUENCE</scope>
    <source>
        <strain evidence="7">UVCC 0001</strain>
    </source>
</reference>
<evidence type="ECO:0000256" key="2">
    <source>
        <dbReference type="ARBA" id="ARBA00022676"/>
    </source>
</evidence>
<evidence type="ECO:0000313" key="8">
    <source>
        <dbReference type="Proteomes" id="UP001255856"/>
    </source>
</evidence>
<dbReference type="GO" id="GO:0016757">
    <property type="term" value="F:glycosyltransferase activity"/>
    <property type="evidence" value="ECO:0007669"/>
    <property type="project" value="UniProtKB-KW"/>
</dbReference>
<keyword evidence="4" id="KW-0472">Membrane</keyword>
<dbReference type="EMBL" id="JASFZW010000002">
    <property type="protein sequence ID" value="KAK2079709.1"/>
    <property type="molecule type" value="Genomic_DNA"/>
</dbReference>
<dbReference type="PANTHER" id="PTHR31042:SF145">
    <property type="entry name" value="CORE-2_I-BRANCHING BETA-1,6-N-ACETYLGLUCOSAMINYLTRANSFERASE FAMILY PROTEIN"/>
    <property type="match status" value="1"/>
</dbReference>
<dbReference type="PANTHER" id="PTHR31042">
    <property type="entry name" value="CORE-2/I-BRANCHING BETA-1,6-N-ACETYLGLUCOSAMINYLTRANSFERASE FAMILY PROTEIN-RELATED"/>
    <property type="match status" value="1"/>
</dbReference>
<comment type="caution">
    <text evidence="7">The sequence shown here is derived from an EMBL/GenBank/DDBJ whole genome shotgun (WGS) entry which is preliminary data.</text>
</comment>
<proteinExistence type="predicted"/>
<dbReference type="Proteomes" id="UP001255856">
    <property type="component" value="Unassembled WGS sequence"/>
</dbReference>
<dbReference type="Pfam" id="PF02485">
    <property type="entry name" value="Branch"/>
    <property type="match status" value="1"/>
</dbReference>
<dbReference type="AlphaFoldDB" id="A0AAD9MI72"/>
<keyword evidence="2" id="KW-0328">Glycosyltransferase</keyword>
<feature type="region of interest" description="Disordered" evidence="6">
    <location>
        <begin position="1"/>
        <end position="50"/>
    </location>
</feature>
<keyword evidence="5" id="KW-0325">Glycoprotein</keyword>
<keyword evidence="8" id="KW-1185">Reference proteome</keyword>
<feature type="compositionally biased region" description="Basic and acidic residues" evidence="6">
    <location>
        <begin position="14"/>
        <end position="32"/>
    </location>
</feature>
<evidence type="ECO:0000313" key="7">
    <source>
        <dbReference type="EMBL" id="KAK2079709.1"/>
    </source>
</evidence>
<organism evidence="7 8">
    <name type="scientific">Prototheca wickerhamii</name>
    <dbReference type="NCBI Taxonomy" id="3111"/>
    <lineage>
        <taxon>Eukaryota</taxon>
        <taxon>Viridiplantae</taxon>
        <taxon>Chlorophyta</taxon>
        <taxon>core chlorophytes</taxon>
        <taxon>Trebouxiophyceae</taxon>
        <taxon>Chlorellales</taxon>
        <taxon>Chlorellaceae</taxon>
        <taxon>Prototheca</taxon>
    </lineage>
</organism>
<evidence type="ECO:0000256" key="1">
    <source>
        <dbReference type="ARBA" id="ARBA00004606"/>
    </source>
</evidence>
<comment type="subcellular location">
    <subcellularLocation>
        <location evidence="1">Membrane</location>
        <topology evidence="1">Single-pass type II membrane protein</topology>
    </subcellularLocation>
</comment>
<dbReference type="GO" id="GO:0016020">
    <property type="term" value="C:membrane"/>
    <property type="evidence" value="ECO:0007669"/>
    <property type="project" value="UniProtKB-SubCell"/>
</dbReference>
<evidence type="ECO:0000256" key="6">
    <source>
        <dbReference type="SAM" id="MobiDB-lite"/>
    </source>
</evidence>
<evidence type="ECO:0000256" key="4">
    <source>
        <dbReference type="ARBA" id="ARBA00023136"/>
    </source>
</evidence>
<accession>A0AAD9MI72</accession>
<evidence type="ECO:0000256" key="5">
    <source>
        <dbReference type="ARBA" id="ARBA00023180"/>
    </source>
</evidence>
<gene>
    <name evidence="7" type="ORF">QBZ16_002104</name>
</gene>
<evidence type="ECO:0000256" key="3">
    <source>
        <dbReference type="ARBA" id="ARBA00022679"/>
    </source>
</evidence>
<protein>
    <submittedName>
        <fullName evidence="7">Uncharacterized protein</fullName>
    </submittedName>
</protein>
<name>A0AAD9MI72_PROWI</name>
<keyword evidence="3" id="KW-0808">Transferase</keyword>
<dbReference type="InterPro" id="IPR003406">
    <property type="entry name" value="Glyco_trans_14"/>
</dbReference>
<dbReference type="InterPro" id="IPR044174">
    <property type="entry name" value="BC10-like"/>
</dbReference>